<feature type="compositionally biased region" description="Low complexity" evidence="1">
    <location>
        <begin position="162"/>
        <end position="177"/>
    </location>
</feature>
<evidence type="ECO:0008006" key="5">
    <source>
        <dbReference type="Google" id="ProtNLM"/>
    </source>
</evidence>
<proteinExistence type="predicted"/>
<keyword evidence="2" id="KW-0472">Membrane</keyword>
<name>A0A2M4DHN3_ANODA</name>
<dbReference type="EMBL" id="GGFL01012892">
    <property type="protein sequence ID" value="MBW77070.1"/>
    <property type="molecule type" value="Transcribed_RNA"/>
</dbReference>
<protein>
    <recommendedName>
        <fullName evidence="5">Secreted protein</fullName>
    </recommendedName>
</protein>
<evidence type="ECO:0000313" key="4">
    <source>
        <dbReference type="EMBL" id="MBW77070.1"/>
    </source>
</evidence>
<feature type="transmembrane region" description="Helical" evidence="2">
    <location>
        <begin position="213"/>
        <end position="232"/>
    </location>
</feature>
<evidence type="ECO:0000256" key="3">
    <source>
        <dbReference type="SAM" id="SignalP"/>
    </source>
</evidence>
<dbReference type="AlphaFoldDB" id="A0A2M4DHN3"/>
<keyword evidence="3" id="KW-0732">Signal</keyword>
<feature type="chain" id="PRO_5014863208" description="Secreted protein" evidence="3">
    <location>
        <begin position="29"/>
        <end position="372"/>
    </location>
</feature>
<evidence type="ECO:0000256" key="1">
    <source>
        <dbReference type="SAM" id="MobiDB-lite"/>
    </source>
</evidence>
<reference evidence="4" key="1">
    <citation type="submission" date="2018-01" db="EMBL/GenBank/DDBJ databases">
        <title>An insight into the sialome of Amazonian anophelines.</title>
        <authorList>
            <person name="Ribeiro J.M."/>
            <person name="Scarpassa V."/>
            <person name="Calvo E."/>
        </authorList>
    </citation>
    <scope>NUCLEOTIDE SEQUENCE</scope>
</reference>
<organism evidence="4">
    <name type="scientific">Anopheles darlingi</name>
    <name type="common">Mosquito</name>
    <dbReference type="NCBI Taxonomy" id="43151"/>
    <lineage>
        <taxon>Eukaryota</taxon>
        <taxon>Metazoa</taxon>
        <taxon>Ecdysozoa</taxon>
        <taxon>Arthropoda</taxon>
        <taxon>Hexapoda</taxon>
        <taxon>Insecta</taxon>
        <taxon>Pterygota</taxon>
        <taxon>Neoptera</taxon>
        <taxon>Endopterygota</taxon>
        <taxon>Diptera</taxon>
        <taxon>Nematocera</taxon>
        <taxon>Culicoidea</taxon>
        <taxon>Culicidae</taxon>
        <taxon>Anophelinae</taxon>
        <taxon>Anopheles</taxon>
    </lineage>
</organism>
<keyword evidence="2" id="KW-0812">Transmembrane</keyword>
<keyword evidence="2" id="KW-1133">Transmembrane helix</keyword>
<sequence>MPISRMWRLRSLSLSRLLLLVPAPGNRATGPTFEPTGRVLLLLLLLVDAVINDLTPVVSFPFIIRYRLMTAVAEEFVRLPGFIARGLLPIRFGLFLRFSLLTDSVTLPFIDARRSTLSSMSASTFDSTSTLENIESVSLPSVEFMQKVEFGLSQPSPPPPIGSSSSDVSEPSSARSPTDGGCFLSRRPPPFRNIPPAGSVTSSFGTLRRCCCWIIGFALVGVFRMTVVLFVATATGLKIRARLTCLGFLKTLPCSSWCRSPCDAPMPTPASDGSVSDSLSSCRLIVRLYEVPLAVPSSVGRSTASSEHSDRLAMSSMLLSLPLVLNSSLRWAPCWLSSSKKVTPRCRWLSLTSLRIFSSVTLSNRSMPRKSR</sequence>
<feature type="signal peptide" evidence="3">
    <location>
        <begin position="1"/>
        <end position="28"/>
    </location>
</feature>
<feature type="region of interest" description="Disordered" evidence="1">
    <location>
        <begin position="154"/>
        <end position="179"/>
    </location>
</feature>
<evidence type="ECO:0000256" key="2">
    <source>
        <dbReference type="SAM" id="Phobius"/>
    </source>
</evidence>
<accession>A0A2M4DHN3</accession>